<organism evidence="1 2">
    <name type="scientific">Iphiclides podalirius</name>
    <name type="common">scarce swallowtail</name>
    <dbReference type="NCBI Taxonomy" id="110791"/>
    <lineage>
        <taxon>Eukaryota</taxon>
        <taxon>Metazoa</taxon>
        <taxon>Ecdysozoa</taxon>
        <taxon>Arthropoda</taxon>
        <taxon>Hexapoda</taxon>
        <taxon>Insecta</taxon>
        <taxon>Pterygota</taxon>
        <taxon>Neoptera</taxon>
        <taxon>Endopterygota</taxon>
        <taxon>Lepidoptera</taxon>
        <taxon>Glossata</taxon>
        <taxon>Ditrysia</taxon>
        <taxon>Papilionoidea</taxon>
        <taxon>Papilionidae</taxon>
        <taxon>Papilioninae</taxon>
        <taxon>Iphiclides</taxon>
    </lineage>
</organism>
<keyword evidence="2" id="KW-1185">Reference proteome</keyword>
<gene>
    <name evidence="1" type="ORF">IPOD504_LOCUS10262</name>
</gene>
<name>A0ABN8IHV6_9NEOP</name>
<accession>A0ABN8IHV6</accession>
<proteinExistence type="predicted"/>
<protein>
    <submittedName>
        <fullName evidence="1">Uncharacterized protein</fullName>
    </submittedName>
</protein>
<feature type="non-terminal residue" evidence="1">
    <location>
        <position position="1"/>
    </location>
</feature>
<evidence type="ECO:0000313" key="2">
    <source>
        <dbReference type="Proteomes" id="UP000837857"/>
    </source>
</evidence>
<dbReference type="EMBL" id="OW152836">
    <property type="protein sequence ID" value="CAH2057475.1"/>
    <property type="molecule type" value="Genomic_DNA"/>
</dbReference>
<evidence type="ECO:0000313" key="1">
    <source>
        <dbReference type="EMBL" id="CAH2057475.1"/>
    </source>
</evidence>
<reference evidence="1" key="1">
    <citation type="submission" date="2022-03" db="EMBL/GenBank/DDBJ databases">
        <authorList>
            <person name="Martin H S."/>
        </authorList>
    </citation>
    <scope>NUCLEOTIDE SEQUENCE</scope>
</reference>
<dbReference type="Proteomes" id="UP000837857">
    <property type="component" value="Chromosome 24"/>
</dbReference>
<sequence>MEWERMEGSERKGITSLVTRVFVRGRGKSRPMVVLNLCAGLQPLSVVSTEGSGLGKGGAPLTRGDGPLRIGLLTDGRTGRCPFNGPLRPPFLSFLPTPLPFAPQPLTPLRPRAAPIWSP</sequence>